<dbReference type="Pfam" id="PF07969">
    <property type="entry name" value="Amidohydro_3"/>
    <property type="match status" value="1"/>
</dbReference>
<proteinExistence type="predicted"/>
<dbReference type="PANTHER" id="PTHR22642">
    <property type="entry name" value="IMIDAZOLONEPROPIONASE"/>
    <property type="match status" value="1"/>
</dbReference>
<dbReference type="Gene3D" id="3.10.310.70">
    <property type="match status" value="1"/>
</dbReference>
<keyword evidence="4" id="KW-1185">Reference proteome</keyword>
<sequence length="734" mass="79949">MVLLATQWLGWETPGNWQATTSRRSKDDLNERASRQNKRPRLSFHASKKVQYHTRDSRGAQKLRFSADALDLTQGLWPRHHHSLLLAVTTVSLSAGCSLQRQPKNANKAVANPDTRGYKAIGAQNDPFSMSIESQSAIPKSVHPPTVPASAGRGGRGRWPLLGISLVVSIFAVFRGLPDRGQGRNDKNLGASSYYAVCAEPGHVYTVDERNSVADCIVVNNSRILHVGSLDATRQVPGLPIIRVPPGAIVLPGLSDSHGHILEYGASRQLPLEGTSSIDDTVARVREYILKTPSVLNNTDAFVRGGGWDHTRWPGASWPTARHLDADPIIRGRPVVLQSKDCHALWVSSRALELSTAQFPEDLVVDGGVILTDDKGQPSGVLLDNAQELLLAPELTEDDLIGRFNVAMNDALAYGLTSVHDAGLDPASLAFFLRQAERGDLPIRIYGMRFFDETAPYWGNTTQPFIGEANGRLTSRSVKIFADGALRTGGSALYEPYADNPSTNGFMRLDESILFEFIPRFLRDGWQVNVHAIGDRANGIVLDAFEESLRTTGVDPAVLRPRLEHAQLMTKDDMKRLGRLGVIASVQPTHAISDMWYAQDRLGPERVKGLYAFRSIIDAGARLTLGSDFPVETMNPLGGFYAAITRVSFDGESPHGPGGWFPSERLTRTEALRGMTIDPAYASFTDSELGSLEAGKIADFVVLSRDIMQVPAEKILGAKVLATAIDGKVAYGGL</sequence>
<feature type="compositionally biased region" description="Basic residues" evidence="1">
    <location>
        <begin position="35"/>
        <end position="46"/>
    </location>
</feature>
<dbReference type="InterPro" id="IPR032466">
    <property type="entry name" value="Metal_Hydrolase"/>
</dbReference>
<evidence type="ECO:0000313" key="4">
    <source>
        <dbReference type="Proteomes" id="UP000815677"/>
    </source>
</evidence>
<dbReference type="EMBL" id="DF839592">
    <property type="protein sequence ID" value="GAT44247.1"/>
    <property type="molecule type" value="Genomic_DNA"/>
</dbReference>
<dbReference type="Gene3D" id="2.30.40.10">
    <property type="entry name" value="Urease, subunit C, domain 1"/>
    <property type="match status" value="1"/>
</dbReference>
<dbReference type="InterPro" id="IPR011059">
    <property type="entry name" value="Metal-dep_hydrolase_composite"/>
</dbReference>
<protein>
    <recommendedName>
        <fullName evidence="2">Amidohydrolase 3 domain-containing protein</fullName>
    </recommendedName>
</protein>
<feature type="compositionally biased region" description="Basic and acidic residues" evidence="1">
    <location>
        <begin position="24"/>
        <end position="34"/>
    </location>
</feature>
<feature type="domain" description="Amidohydrolase 3" evidence="2">
    <location>
        <begin position="247"/>
        <end position="731"/>
    </location>
</feature>
<accession>A0ABQ0KZR9</accession>
<dbReference type="InterPro" id="IPR013108">
    <property type="entry name" value="Amidohydro_3"/>
</dbReference>
<dbReference type="Gene3D" id="3.20.20.140">
    <property type="entry name" value="Metal-dependent hydrolases"/>
    <property type="match status" value="1"/>
</dbReference>
<evidence type="ECO:0000256" key="1">
    <source>
        <dbReference type="SAM" id="MobiDB-lite"/>
    </source>
</evidence>
<feature type="region of interest" description="Disordered" evidence="1">
    <location>
        <begin position="16"/>
        <end position="46"/>
    </location>
</feature>
<dbReference type="SUPFAM" id="SSF51338">
    <property type="entry name" value="Composite domain of metallo-dependent hydrolases"/>
    <property type="match status" value="1"/>
</dbReference>
<dbReference type="Proteomes" id="UP000815677">
    <property type="component" value="Unassembled WGS sequence"/>
</dbReference>
<dbReference type="InterPro" id="IPR033932">
    <property type="entry name" value="YtcJ-like"/>
</dbReference>
<dbReference type="PANTHER" id="PTHR22642:SF2">
    <property type="entry name" value="PROTEIN LONG AFTER FAR-RED 3"/>
    <property type="match status" value="1"/>
</dbReference>
<dbReference type="CDD" id="cd01300">
    <property type="entry name" value="YtcJ_like"/>
    <property type="match status" value="1"/>
</dbReference>
<evidence type="ECO:0000259" key="2">
    <source>
        <dbReference type="Pfam" id="PF07969"/>
    </source>
</evidence>
<gene>
    <name evidence="3" type="ORF">MCHLO_01885</name>
</gene>
<name>A0ABQ0KZR9_MYCCL</name>
<dbReference type="SUPFAM" id="SSF51556">
    <property type="entry name" value="Metallo-dependent hydrolases"/>
    <property type="match status" value="1"/>
</dbReference>
<organism evidence="3 4">
    <name type="scientific">Mycena chlorophos</name>
    <name type="common">Agaric fungus</name>
    <name type="synonym">Agaricus chlorophos</name>
    <dbReference type="NCBI Taxonomy" id="658473"/>
    <lineage>
        <taxon>Eukaryota</taxon>
        <taxon>Fungi</taxon>
        <taxon>Dikarya</taxon>
        <taxon>Basidiomycota</taxon>
        <taxon>Agaricomycotina</taxon>
        <taxon>Agaricomycetes</taxon>
        <taxon>Agaricomycetidae</taxon>
        <taxon>Agaricales</taxon>
        <taxon>Marasmiineae</taxon>
        <taxon>Mycenaceae</taxon>
        <taxon>Mycena</taxon>
    </lineage>
</organism>
<reference evidence="3" key="1">
    <citation type="submission" date="2014-09" db="EMBL/GenBank/DDBJ databases">
        <title>Genome sequence of the luminous mushroom Mycena chlorophos for searching fungal bioluminescence genes.</title>
        <authorList>
            <person name="Tanaka Y."/>
            <person name="Kasuga D."/>
            <person name="Oba Y."/>
            <person name="Hase S."/>
            <person name="Sato K."/>
            <person name="Oba Y."/>
            <person name="Sakakibara Y."/>
        </authorList>
    </citation>
    <scope>NUCLEOTIDE SEQUENCE</scope>
</reference>
<evidence type="ECO:0000313" key="3">
    <source>
        <dbReference type="EMBL" id="GAT44247.1"/>
    </source>
</evidence>